<name>A0A0A9AVU4_ARUDO</name>
<dbReference type="AlphaFoldDB" id="A0A0A9AVU4"/>
<accession>A0A0A9AVU4</accession>
<reference evidence="1" key="2">
    <citation type="journal article" date="2015" name="Data Brief">
        <title>Shoot transcriptome of the giant reed, Arundo donax.</title>
        <authorList>
            <person name="Barrero R.A."/>
            <person name="Guerrero F.D."/>
            <person name="Moolhuijzen P."/>
            <person name="Goolsby J.A."/>
            <person name="Tidwell J."/>
            <person name="Bellgard S.E."/>
            <person name="Bellgard M.I."/>
        </authorList>
    </citation>
    <scope>NUCLEOTIDE SEQUENCE</scope>
    <source>
        <tissue evidence="1">Shoot tissue taken approximately 20 cm above the soil surface</tissue>
    </source>
</reference>
<organism evidence="1">
    <name type="scientific">Arundo donax</name>
    <name type="common">Giant reed</name>
    <name type="synonym">Donax arundinaceus</name>
    <dbReference type="NCBI Taxonomy" id="35708"/>
    <lineage>
        <taxon>Eukaryota</taxon>
        <taxon>Viridiplantae</taxon>
        <taxon>Streptophyta</taxon>
        <taxon>Embryophyta</taxon>
        <taxon>Tracheophyta</taxon>
        <taxon>Spermatophyta</taxon>
        <taxon>Magnoliopsida</taxon>
        <taxon>Liliopsida</taxon>
        <taxon>Poales</taxon>
        <taxon>Poaceae</taxon>
        <taxon>PACMAD clade</taxon>
        <taxon>Arundinoideae</taxon>
        <taxon>Arundineae</taxon>
        <taxon>Arundo</taxon>
    </lineage>
</organism>
<dbReference type="EMBL" id="GBRH01242021">
    <property type="protein sequence ID" value="JAD55874.1"/>
    <property type="molecule type" value="Transcribed_RNA"/>
</dbReference>
<sequence length="51" mass="5765">MKEKKMGAYEVGVMLRWRREREASICRLLSLGGSRLSVFAWQCTRGGTSGD</sequence>
<protein>
    <submittedName>
        <fullName evidence="1">Uncharacterized protein</fullName>
    </submittedName>
</protein>
<evidence type="ECO:0000313" key="1">
    <source>
        <dbReference type="EMBL" id="JAD55874.1"/>
    </source>
</evidence>
<reference evidence="1" key="1">
    <citation type="submission" date="2014-09" db="EMBL/GenBank/DDBJ databases">
        <authorList>
            <person name="Magalhaes I.L.F."/>
            <person name="Oliveira U."/>
            <person name="Santos F.R."/>
            <person name="Vidigal T.H.D.A."/>
            <person name="Brescovit A.D."/>
            <person name="Santos A.J."/>
        </authorList>
    </citation>
    <scope>NUCLEOTIDE SEQUENCE</scope>
    <source>
        <tissue evidence="1">Shoot tissue taken approximately 20 cm above the soil surface</tissue>
    </source>
</reference>
<proteinExistence type="predicted"/>